<dbReference type="RefSeq" id="WP_308430026.1">
    <property type="nucleotide sequence ID" value="NZ_BMZD01000001.1"/>
</dbReference>
<dbReference type="InterPro" id="IPR000262">
    <property type="entry name" value="FMN-dep_DH"/>
</dbReference>
<evidence type="ECO:0000256" key="4">
    <source>
        <dbReference type="ARBA" id="ARBA00023002"/>
    </source>
</evidence>
<keyword evidence="3 7" id="KW-0288">FMN</keyword>
<dbReference type="PIRSF" id="PIRSF000138">
    <property type="entry name" value="Al-hdrx_acd_dh"/>
    <property type="match status" value="1"/>
</dbReference>
<dbReference type="PANTHER" id="PTHR10578:SF85">
    <property type="entry name" value="L-LACTATE DEHYDROGENASE"/>
    <property type="match status" value="1"/>
</dbReference>
<comment type="cofactor">
    <cofactor evidence="1">
        <name>FMN</name>
        <dbReference type="ChEBI" id="CHEBI:58210"/>
    </cofactor>
</comment>
<dbReference type="AlphaFoldDB" id="A0A918R528"/>
<dbReference type="PANTHER" id="PTHR10578">
    <property type="entry name" value="S -2-HYDROXY-ACID OXIDASE-RELATED"/>
    <property type="match status" value="1"/>
</dbReference>
<dbReference type="GO" id="GO:0009060">
    <property type="term" value="P:aerobic respiration"/>
    <property type="evidence" value="ECO:0007669"/>
    <property type="project" value="TreeGrafter"/>
</dbReference>
<dbReference type="Pfam" id="PF01070">
    <property type="entry name" value="FMN_dh"/>
    <property type="match status" value="1"/>
</dbReference>
<protein>
    <submittedName>
        <fullName evidence="9">L-lactate dehydrogenase</fullName>
    </submittedName>
</protein>
<dbReference type="InterPro" id="IPR037396">
    <property type="entry name" value="FMN_HAD"/>
</dbReference>
<evidence type="ECO:0000256" key="7">
    <source>
        <dbReference type="PIRSR" id="PIRSR000138-2"/>
    </source>
</evidence>
<dbReference type="NCBIfam" id="NF008398">
    <property type="entry name" value="PRK11197.1"/>
    <property type="match status" value="1"/>
</dbReference>
<dbReference type="InterPro" id="IPR012133">
    <property type="entry name" value="Alpha-hydoxy_acid_DH_FMN"/>
</dbReference>
<dbReference type="GO" id="GO:0010181">
    <property type="term" value="F:FMN binding"/>
    <property type="evidence" value="ECO:0007669"/>
    <property type="project" value="InterPro"/>
</dbReference>
<feature type="binding site" evidence="7">
    <location>
        <position position="30"/>
    </location>
    <ligand>
        <name>glyoxylate</name>
        <dbReference type="ChEBI" id="CHEBI:36655"/>
    </ligand>
</feature>
<gene>
    <name evidence="9" type="primary">lldD</name>
    <name evidence="9" type="ORF">GCM10011617_02850</name>
</gene>
<feature type="binding site" evidence="7">
    <location>
        <position position="170"/>
    </location>
    <ligand>
        <name>glyoxylate</name>
        <dbReference type="ChEBI" id="CHEBI:36655"/>
    </ligand>
</feature>
<evidence type="ECO:0000259" key="8">
    <source>
        <dbReference type="PROSITE" id="PS51349"/>
    </source>
</evidence>
<reference evidence="9" key="2">
    <citation type="submission" date="2020-09" db="EMBL/GenBank/DDBJ databases">
        <authorList>
            <person name="Sun Q."/>
            <person name="Kim S."/>
        </authorList>
    </citation>
    <scope>NUCLEOTIDE SEQUENCE</scope>
    <source>
        <strain evidence="9">KCTC 32422</strain>
    </source>
</reference>
<dbReference type="EMBL" id="BMZD01000001">
    <property type="protein sequence ID" value="GGZ87573.1"/>
    <property type="molecule type" value="Genomic_DNA"/>
</dbReference>
<feature type="binding site" evidence="7">
    <location>
        <position position="135"/>
    </location>
    <ligand>
        <name>glyoxylate</name>
        <dbReference type="ChEBI" id="CHEBI:36655"/>
    </ligand>
</feature>
<proteinExistence type="inferred from homology"/>
<accession>A0A918R528</accession>
<dbReference type="FunFam" id="3.20.20.70:FF:000029">
    <property type="entry name" value="L-lactate dehydrogenase"/>
    <property type="match status" value="1"/>
</dbReference>
<evidence type="ECO:0000256" key="1">
    <source>
        <dbReference type="ARBA" id="ARBA00001917"/>
    </source>
</evidence>
<feature type="binding site" evidence="7">
    <location>
        <position position="288"/>
    </location>
    <ligand>
        <name>glyoxylate</name>
        <dbReference type="ChEBI" id="CHEBI:36655"/>
    </ligand>
</feature>
<feature type="binding site" evidence="7">
    <location>
        <position position="161"/>
    </location>
    <ligand>
        <name>FMN</name>
        <dbReference type="ChEBI" id="CHEBI:58210"/>
    </ligand>
</feature>
<evidence type="ECO:0000256" key="5">
    <source>
        <dbReference type="ARBA" id="ARBA00024042"/>
    </source>
</evidence>
<dbReference type="GO" id="GO:0004459">
    <property type="term" value="F:L-lactate dehydrogenase (NAD+) activity"/>
    <property type="evidence" value="ECO:0007669"/>
    <property type="project" value="TreeGrafter"/>
</dbReference>
<dbReference type="InterPro" id="IPR013785">
    <property type="entry name" value="Aldolase_TIM"/>
</dbReference>
<dbReference type="GO" id="GO:0005886">
    <property type="term" value="C:plasma membrane"/>
    <property type="evidence" value="ECO:0007669"/>
    <property type="project" value="TreeGrafter"/>
</dbReference>
<keyword evidence="2 7" id="KW-0285">Flavoprotein</keyword>
<sequence>MGQSLNLLPASVDDFRRVAERRLPRFLFDYIDGGAGAEVTLRRNTADWEAVQLNQKVLVDASRMDTSVELFGQKLAMPLVLAPVGMGGMTARRGEVQAKRAADKAGIPFCLSTVGICPMEEVSQVSPTPFWFQLYMLKDRGVVQDILNRAAAHGVDTLVFTIDLAVLGTRYRDIRNGMAGGLGPWGRLRSGVIDYMLHPRWAVDVGLRGGPHGFGNIAPYVQQSKNPRDYLNWTGSQFDSSVTWTDIEWLRQVWPGKLVLKGILDVADARDAVRVGADGLIVSNHGGRQLDGVASTATMLPRIADAVGDQTTLLVDGGIRSGQDLVRALALGAKAALVGRPWVMALAAGGEAALTRMLGLIKQDMRTALGLTGIPNARDVTRAALLEQ</sequence>
<feature type="binding site" evidence="7">
    <location>
        <begin position="83"/>
        <end position="85"/>
    </location>
    <ligand>
        <name>FMN</name>
        <dbReference type="ChEBI" id="CHEBI:58210"/>
    </ligand>
</feature>
<feature type="binding site" evidence="7">
    <location>
        <position position="285"/>
    </location>
    <ligand>
        <name>glyoxylate</name>
        <dbReference type="ChEBI" id="CHEBI:36655"/>
    </ligand>
</feature>
<dbReference type="SUPFAM" id="SSF51395">
    <property type="entry name" value="FMN-linked oxidoreductases"/>
    <property type="match status" value="1"/>
</dbReference>
<dbReference type="Gene3D" id="3.20.20.70">
    <property type="entry name" value="Aldolase class I"/>
    <property type="match status" value="1"/>
</dbReference>
<feature type="domain" description="FMN hydroxy acid dehydrogenase" evidence="8">
    <location>
        <begin position="4"/>
        <end position="388"/>
    </location>
</feature>
<feature type="active site" description="Proton acceptor" evidence="6">
    <location>
        <position position="285"/>
    </location>
</feature>
<keyword evidence="10" id="KW-1185">Reference proteome</keyword>
<reference evidence="9" key="1">
    <citation type="journal article" date="2014" name="Int. J. Syst. Evol. Microbiol.">
        <title>Complete genome sequence of Corynebacterium casei LMG S-19264T (=DSM 44701T), isolated from a smear-ripened cheese.</title>
        <authorList>
            <consortium name="US DOE Joint Genome Institute (JGI-PGF)"/>
            <person name="Walter F."/>
            <person name="Albersmeier A."/>
            <person name="Kalinowski J."/>
            <person name="Ruckert C."/>
        </authorList>
    </citation>
    <scope>NUCLEOTIDE SEQUENCE</scope>
    <source>
        <strain evidence="9">KCTC 32422</strain>
    </source>
</reference>
<evidence type="ECO:0000313" key="10">
    <source>
        <dbReference type="Proteomes" id="UP000634139"/>
    </source>
</evidence>
<name>A0A918R528_9SPHN</name>
<feature type="binding site" evidence="7">
    <location>
        <position position="261"/>
    </location>
    <ligand>
        <name>FMN</name>
        <dbReference type="ChEBI" id="CHEBI:58210"/>
    </ligand>
</feature>
<feature type="binding site" evidence="7">
    <location>
        <position position="133"/>
    </location>
    <ligand>
        <name>FMN</name>
        <dbReference type="ChEBI" id="CHEBI:58210"/>
    </ligand>
</feature>
<feature type="binding site" evidence="7">
    <location>
        <begin position="339"/>
        <end position="340"/>
    </location>
    <ligand>
        <name>FMN</name>
        <dbReference type="ChEBI" id="CHEBI:58210"/>
    </ligand>
</feature>
<feature type="binding site" evidence="7">
    <location>
        <position position="112"/>
    </location>
    <ligand>
        <name>FMN</name>
        <dbReference type="ChEBI" id="CHEBI:58210"/>
    </ligand>
</feature>
<evidence type="ECO:0000256" key="2">
    <source>
        <dbReference type="ARBA" id="ARBA00022630"/>
    </source>
</evidence>
<dbReference type="PROSITE" id="PS51349">
    <property type="entry name" value="FMN_HYDROXY_ACID_DH_2"/>
    <property type="match status" value="1"/>
</dbReference>
<comment type="similarity">
    <text evidence="5">Belongs to the FMN-dependent alpha-hydroxy acid dehydrogenase family.</text>
</comment>
<dbReference type="CDD" id="cd02809">
    <property type="entry name" value="alpha_hydroxyacid_oxid_FMN"/>
    <property type="match status" value="1"/>
</dbReference>
<evidence type="ECO:0000256" key="6">
    <source>
        <dbReference type="PIRSR" id="PIRSR000138-1"/>
    </source>
</evidence>
<comment type="caution">
    <text evidence="9">The sequence shown here is derived from an EMBL/GenBank/DDBJ whole genome shotgun (WGS) entry which is preliminary data.</text>
</comment>
<dbReference type="Proteomes" id="UP000634139">
    <property type="component" value="Unassembled WGS sequence"/>
</dbReference>
<evidence type="ECO:0000313" key="9">
    <source>
        <dbReference type="EMBL" id="GGZ87573.1"/>
    </source>
</evidence>
<organism evidence="9 10">
    <name type="scientific">Novosphingobium arvoryzae</name>
    <dbReference type="NCBI Taxonomy" id="1256514"/>
    <lineage>
        <taxon>Bacteria</taxon>
        <taxon>Pseudomonadati</taxon>
        <taxon>Pseudomonadota</taxon>
        <taxon>Alphaproteobacteria</taxon>
        <taxon>Sphingomonadales</taxon>
        <taxon>Sphingomonadaceae</taxon>
        <taxon>Novosphingobium</taxon>
    </lineage>
</organism>
<dbReference type="InterPro" id="IPR008259">
    <property type="entry name" value="FMN_hydac_DH_AS"/>
</dbReference>
<feature type="binding site" evidence="7">
    <location>
        <begin position="316"/>
        <end position="320"/>
    </location>
    <ligand>
        <name>FMN</name>
        <dbReference type="ChEBI" id="CHEBI:58210"/>
    </ligand>
</feature>
<evidence type="ECO:0000256" key="3">
    <source>
        <dbReference type="ARBA" id="ARBA00022643"/>
    </source>
</evidence>
<feature type="binding site" evidence="7">
    <location>
        <position position="283"/>
    </location>
    <ligand>
        <name>FMN</name>
        <dbReference type="ChEBI" id="CHEBI:58210"/>
    </ligand>
</feature>
<dbReference type="PROSITE" id="PS00557">
    <property type="entry name" value="FMN_HYDROXY_ACID_DH_1"/>
    <property type="match status" value="1"/>
</dbReference>
<keyword evidence="4" id="KW-0560">Oxidoreductase</keyword>